<feature type="signal peptide" evidence="2">
    <location>
        <begin position="1"/>
        <end position="24"/>
    </location>
</feature>
<evidence type="ECO:0000256" key="2">
    <source>
        <dbReference type="SAM" id="SignalP"/>
    </source>
</evidence>
<accession>A0ABQ3VYQ2</accession>
<dbReference type="Proteomes" id="UP000604765">
    <property type="component" value="Unassembled WGS sequence"/>
</dbReference>
<evidence type="ECO:0000256" key="1">
    <source>
        <dbReference type="SAM" id="MobiDB-lite"/>
    </source>
</evidence>
<protein>
    <recommendedName>
        <fullName evidence="5">D-alanyl-D-alanine carboxypeptidase</fullName>
    </recommendedName>
</protein>
<reference evidence="3 4" key="1">
    <citation type="journal article" date="2021" name="Int. J. Syst. Evol. Microbiol.">
        <title>Lentilactobacillus fungorum sp. nov., isolated from spent mushroom substrates.</title>
        <authorList>
            <person name="Tohno M."/>
            <person name="Tanizawa Y."/>
            <person name="Kojima Y."/>
            <person name="Sakamoto M."/>
            <person name="Ohkuma M."/>
            <person name="Kobayashi H."/>
        </authorList>
    </citation>
    <scope>NUCLEOTIDE SEQUENCE [LARGE SCALE GENOMIC DNA]</scope>
    <source>
        <strain evidence="3 4">YK48G</strain>
    </source>
</reference>
<name>A0ABQ3VYQ2_9LACO</name>
<comment type="caution">
    <text evidence="3">The sequence shown here is derived from an EMBL/GenBank/DDBJ whole genome shotgun (WGS) entry which is preliminary data.</text>
</comment>
<feature type="region of interest" description="Disordered" evidence="1">
    <location>
        <begin position="124"/>
        <end position="168"/>
    </location>
</feature>
<evidence type="ECO:0000313" key="4">
    <source>
        <dbReference type="Proteomes" id="UP000604765"/>
    </source>
</evidence>
<feature type="compositionally biased region" description="Low complexity" evidence="1">
    <location>
        <begin position="124"/>
        <end position="147"/>
    </location>
</feature>
<evidence type="ECO:0008006" key="5">
    <source>
        <dbReference type="Google" id="ProtNLM"/>
    </source>
</evidence>
<evidence type="ECO:0000313" key="3">
    <source>
        <dbReference type="EMBL" id="GHP13680.1"/>
    </source>
</evidence>
<proteinExistence type="predicted"/>
<dbReference type="RefSeq" id="WP_203629720.1">
    <property type="nucleotide sequence ID" value="NZ_BNJR01000011.1"/>
</dbReference>
<keyword evidence="4" id="KW-1185">Reference proteome</keyword>
<gene>
    <name evidence="3" type="ORF">YK48G_11050</name>
</gene>
<sequence>MKNSTIKLLAACLVSLGAVFTSQLQTTAASQYSAARSNDVKLIWRHAMGRHAYTATTGARYSEHLGTRYGFNTETAKVTWYTTAHEKLYFKDSRTYAIYYHVTNASQSLQGWIWNGYLKPVTTSTGTTSTPTHSGSGDTSTSNGNPSATTPVTANNSANNNNANYSDNAQEFNDIDNIKFAQQILQLSPNMVEDAKLDDLAKYDLWMDDNYRDVDQNMFTNHLVQEYGGEPRGLEEDWGYVSTPDISLVKTQLSNKLNEIDYTNLSNYDGYHIGVATEAESSPPSEKIEKINYVVWILPANPIIAPQSLIG</sequence>
<keyword evidence="2" id="KW-0732">Signal</keyword>
<dbReference type="EMBL" id="BNJR01000011">
    <property type="protein sequence ID" value="GHP13680.1"/>
    <property type="molecule type" value="Genomic_DNA"/>
</dbReference>
<feature type="compositionally biased region" description="Low complexity" evidence="1">
    <location>
        <begin position="154"/>
        <end position="168"/>
    </location>
</feature>
<feature type="chain" id="PRO_5046298687" description="D-alanyl-D-alanine carboxypeptidase" evidence="2">
    <location>
        <begin position="25"/>
        <end position="311"/>
    </location>
</feature>
<organism evidence="3 4">
    <name type="scientific">Lentilactobacillus fungorum</name>
    <dbReference type="NCBI Taxonomy" id="2201250"/>
    <lineage>
        <taxon>Bacteria</taxon>
        <taxon>Bacillati</taxon>
        <taxon>Bacillota</taxon>
        <taxon>Bacilli</taxon>
        <taxon>Lactobacillales</taxon>
        <taxon>Lactobacillaceae</taxon>
        <taxon>Lentilactobacillus</taxon>
    </lineage>
</organism>